<dbReference type="InterPro" id="IPR027417">
    <property type="entry name" value="P-loop_NTPase"/>
</dbReference>
<organism evidence="6">
    <name type="scientific">Spironucleus salmonicida</name>
    <dbReference type="NCBI Taxonomy" id="348837"/>
    <lineage>
        <taxon>Eukaryota</taxon>
        <taxon>Metamonada</taxon>
        <taxon>Diplomonadida</taxon>
        <taxon>Hexamitidae</taxon>
        <taxon>Hexamitinae</taxon>
        <taxon>Spironucleus</taxon>
    </lineage>
</organism>
<dbReference type="InterPro" id="IPR013602">
    <property type="entry name" value="Dynein_heavy_linker"/>
</dbReference>
<evidence type="ECO:0000313" key="7">
    <source>
        <dbReference type="EMBL" id="KAH0571507.1"/>
    </source>
</evidence>
<dbReference type="EMBL" id="KI546157">
    <property type="protein sequence ID" value="EST42705.1"/>
    <property type="molecule type" value="Genomic_DNA"/>
</dbReference>
<dbReference type="Proteomes" id="UP000018208">
    <property type="component" value="Unassembled WGS sequence"/>
</dbReference>
<evidence type="ECO:0000313" key="8">
    <source>
        <dbReference type="Proteomes" id="UP000018208"/>
    </source>
</evidence>
<dbReference type="InterPro" id="IPR042228">
    <property type="entry name" value="Dynein_linker_3"/>
</dbReference>
<dbReference type="InterPro" id="IPR026983">
    <property type="entry name" value="DHC"/>
</dbReference>
<dbReference type="Gene3D" id="1.10.8.710">
    <property type="match status" value="1"/>
</dbReference>
<evidence type="ECO:0000259" key="5">
    <source>
        <dbReference type="Pfam" id="PF12774"/>
    </source>
</evidence>
<comment type="similarity">
    <text evidence="1">Belongs to the dynein heavy chain family.</text>
</comment>
<dbReference type="Gene3D" id="1.20.58.1120">
    <property type="match status" value="1"/>
</dbReference>
<dbReference type="GO" id="GO:0030286">
    <property type="term" value="C:dynein complex"/>
    <property type="evidence" value="ECO:0007669"/>
    <property type="project" value="InterPro"/>
</dbReference>
<dbReference type="InterPro" id="IPR042222">
    <property type="entry name" value="Dynein_2_N"/>
</dbReference>
<dbReference type="Pfam" id="PF08385">
    <property type="entry name" value="DHC_N1"/>
    <property type="match status" value="1"/>
</dbReference>
<dbReference type="Gene3D" id="1.10.287.2620">
    <property type="match status" value="1"/>
</dbReference>
<dbReference type="Pfam" id="PF08393">
    <property type="entry name" value="DHC_N2"/>
    <property type="match status" value="1"/>
</dbReference>
<feature type="domain" description="Dynein heavy chain tail" evidence="3">
    <location>
        <begin position="199"/>
        <end position="747"/>
    </location>
</feature>
<dbReference type="GO" id="GO:0051959">
    <property type="term" value="F:dynein light intermediate chain binding"/>
    <property type="evidence" value="ECO:0007669"/>
    <property type="project" value="InterPro"/>
</dbReference>
<dbReference type="VEuPathDB" id="GiardiaDB:SS50377_25693"/>
<feature type="coiled-coil region" evidence="2">
    <location>
        <begin position="581"/>
        <end position="608"/>
    </location>
</feature>
<reference evidence="7" key="2">
    <citation type="submission" date="2020-12" db="EMBL/GenBank/DDBJ databases">
        <title>New Spironucleus salmonicida genome in near-complete chromosomes.</title>
        <authorList>
            <person name="Xu F."/>
            <person name="Kurt Z."/>
            <person name="Jimenez-Gonzalez A."/>
            <person name="Astvaldsson A."/>
            <person name="Andersson J.O."/>
            <person name="Svard S.G."/>
        </authorList>
    </citation>
    <scope>NUCLEOTIDE SEQUENCE</scope>
    <source>
        <strain evidence="7">ATCC 50377</strain>
    </source>
</reference>
<reference evidence="6 7" key="1">
    <citation type="journal article" date="2014" name="PLoS Genet.">
        <title>The Genome of Spironucleus salmonicida Highlights a Fish Pathogen Adapted to Fluctuating Environments.</title>
        <authorList>
            <person name="Xu F."/>
            <person name="Jerlstrom-Hultqvist J."/>
            <person name="Einarsson E."/>
            <person name="Astvaldsson A."/>
            <person name="Svard S.G."/>
            <person name="Andersson J.O."/>
        </authorList>
    </citation>
    <scope>NUCLEOTIDE SEQUENCE</scope>
    <source>
        <strain evidence="7">ATCC 50377</strain>
    </source>
</reference>
<evidence type="ECO:0000313" key="6">
    <source>
        <dbReference type="EMBL" id="EST42705.1"/>
    </source>
</evidence>
<dbReference type="PANTHER" id="PTHR45703">
    <property type="entry name" value="DYNEIN HEAVY CHAIN"/>
    <property type="match status" value="1"/>
</dbReference>
<dbReference type="InterPro" id="IPR035699">
    <property type="entry name" value="AAA_6"/>
</dbReference>
<dbReference type="InterPro" id="IPR043157">
    <property type="entry name" value="Dynein_AAA1S"/>
</dbReference>
<feature type="domain" description="Dynein heavy chain hydrolytic ATP-binding dynein motor region" evidence="5">
    <location>
        <begin position="1852"/>
        <end position="2084"/>
    </location>
</feature>
<dbReference type="OrthoDB" id="424310at2759"/>
<evidence type="ECO:0000256" key="2">
    <source>
        <dbReference type="SAM" id="Coils"/>
    </source>
</evidence>
<dbReference type="GO" id="GO:0005524">
    <property type="term" value="F:ATP binding"/>
    <property type="evidence" value="ECO:0007669"/>
    <property type="project" value="InterPro"/>
</dbReference>
<dbReference type="GO" id="GO:0007018">
    <property type="term" value="P:microtubule-based movement"/>
    <property type="evidence" value="ECO:0007669"/>
    <property type="project" value="InterPro"/>
</dbReference>
<evidence type="ECO:0000256" key="1">
    <source>
        <dbReference type="ARBA" id="ARBA00008887"/>
    </source>
</evidence>
<sequence length="2087" mass="246102">MDSEDGRILFLKQRVIQTLKPREEKWNKLIDQLDVYETLLQYFESTEVNQIFIYLDKQDNLHLEREAPSEFKKYALAFAKFSDQEKIQINNIKMIFQQYTLASKETIGKLQLLYGPLFQQFTDDLPESVRLTTHSTLSKLYLQLSRPEQGVAPVLPELPDEIYNKISNKYSKVPSLFQTNIGPERTVETQQCLREAEQYLLTWNKIILQEINYNLLIQYPHEELLFWSSKLSNLQDLEIQFEHIKVLSLKRFLTNQKSPLLEVIGKTLDTMKNKITECDNNLLFLKPLEEIFALLEDISQLSKVTNTFFKACSIITENSLYYNNQERIKMFFRSFINQLIKTIQQFLEFDNILKADPIDSLPLVNKAILLCKQIIQIYDIHYLSSWPFAKELFQNLNQFYNRLNDIKTMLQIWINLMKLEKLEVGGQNGELIFHQVTQIYNQFINRLMILQEPDYDPTDITQNKFDKVYMEFLRQFTEWEKRLIGILQMTLQQDNKIEFYCAVIQQFYGILEKSVLKATIIKQFSQFQKKFLIFMQEKLVLISEKYKTVLFSEQVRYNIQLQQVILEQFEKVQMIYESIDDDQVQQKLQSIEKQVQQISTNQNNKNQELFQQWLQQNDIQFQLSNQLYLVNIESINIETDLIKIQRHQELDEKYTLTLNYHSAIKDFFQDAHSFSLLGFIIPENLVEIIYQHSRFVNIQNELNIKFEEFNYIQKNLSSITKPLFYYELEQIIDVIQLNKNNLKWNSADYLIQEFIDKLDIISSLNMKVLQLRQFFKTQDQIVKQLTQLQLFIKIKSLFNLVDIQKQIPIKFNTIKEKHFDNTIEQLSQIKQSVTDSNLQNWDNFLMFQTQTLANQLIQLILFLSSKLMSQIDESEQFSYCDLFQKQNLLNENAQHSIEIQAILRPPIALCDPSITDIDGRITLEKLFLNIFDEICQLGKYLPNLSEYVDQKYLRQNEYKNYVIYCQTAQEVTSQKNKIRHKIQRRCKLVQEEMNILQKYYYLYEIDKKQFLQSYLTYGPNINWQGIPEESKLQETQKVIREQQIQGEDEVTTIKSEIDVQYYREPDLYDFNDTLKRFQQIGEELSADLPLQKRLGWILLNFRPVRRQLQQSSDLFKQMFLQHLVTSTQQQLENYERFFDESLTLLQKAEQIPMGLDFEQLLRTYKQVKSEERVINQKFEPLKNTLQLLKSLEANYPEQLEKLIETQPNKWINVKQVCLKQQEYIYSKQQEQGGLYQEQYYEFAQEITIYKEKYLQNQAFSIQDNDEAYCLIDNVYQYIENLLLKALIYDEKLKIFDFSTQKIPEIDIIDQLKNDLKLLKTTRDVGDMIQTWFSEFGKSLFKTINTEILEDNIKALTKEFKNINKNARKFEYYKYLDNLLKNFSKLLPIINNLRSPAVEEKHINQIKEITGKDINLQMSFNEIVQLGLGEFEEEIVTVVAKAEKELTIVEYMRNLGSFWQVQEFSFIRVGDQTGQIMTVDDVLKDKESQLYSIMISEDLNDTLESDLMTLGQMLANKLLTDSHPRFKEWQNKLVILDSVIQTWLNDQKVWSYLYPIFMLSDDIKQQMPEETIIFQKAHSRYITEIKYAIYHPVALQLAIKENFLGSLEEIQLNLHTCEKKLNDYLDQKRKIFPRFFFISSVDLLDILSKSNQPILVEKHLSKLTDNTKNMLWNGDKTIGMESSEGEKVNFPEIHLIGPVEIWMEQFLVSSRNSLMQLINQALIFIAENNDKLAFLNNFPAQITLLALQIVWTQETFAILEKAELGDDVAVKEYNKKQNEQLLEYIKLIQTTQDKQFRQKISTICTIEVHNKDVVSDLAKQKVDTPNAFQWQCQLKFHYTDTCFSTICDARFQYSYEYLGNNTRLVITPLTDRCYITLTQSLHLMLGGAPAGPAGTGKTETTKDLGKALGRMVYVFNCSPEMDFKSLGSIFYGLAISGSWGCFDEFNRIEVEVLSVVAMQVKTVLDAIRAQKIFFSLDQDEENPTTRLNSDVGYFITMNPGYAGRTELPDNLKALFRGVAMVVPDFCQITEIMLVSNGFISARNLAKKFTTLYSLNRELLSKQDHYDWGLRAIIAICRTAGMLRREMIK</sequence>
<dbReference type="PANTHER" id="PTHR45703:SF8">
    <property type="entry name" value="DYNEINS HEAVY CHAIN"/>
    <property type="match status" value="1"/>
</dbReference>
<proteinExistence type="inferred from homology"/>
<feature type="domain" description="Dynein heavy chain linker" evidence="4">
    <location>
        <begin position="1309"/>
        <end position="1720"/>
    </location>
</feature>
<dbReference type="EMBL" id="AUWU02000006">
    <property type="protein sequence ID" value="KAH0571507.1"/>
    <property type="molecule type" value="Genomic_DNA"/>
</dbReference>
<protein>
    <submittedName>
        <fullName evidence="6">Dynein heavy chain</fullName>
    </submittedName>
</protein>
<accession>V6LDY3</accession>
<dbReference type="GO" id="GO:0045505">
    <property type="term" value="F:dynein intermediate chain binding"/>
    <property type="evidence" value="ECO:0007669"/>
    <property type="project" value="InterPro"/>
</dbReference>
<dbReference type="Gene3D" id="3.20.180.20">
    <property type="entry name" value="Dynein heavy chain, N-terminal domain 2"/>
    <property type="match status" value="1"/>
</dbReference>
<keyword evidence="2" id="KW-0175">Coiled coil</keyword>
<dbReference type="FunFam" id="3.40.50.300:FF:000063">
    <property type="entry name" value="dynein heavy chain 6, axonemal"/>
    <property type="match status" value="1"/>
</dbReference>
<keyword evidence="8" id="KW-1185">Reference proteome</keyword>
<dbReference type="SUPFAM" id="SSF52540">
    <property type="entry name" value="P-loop containing nucleoside triphosphate hydrolases"/>
    <property type="match status" value="1"/>
</dbReference>
<gene>
    <name evidence="6" type="ORF">SS50377_17728</name>
    <name evidence="7" type="ORF">SS50377_25693</name>
</gene>
<evidence type="ECO:0000259" key="4">
    <source>
        <dbReference type="Pfam" id="PF08393"/>
    </source>
</evidence>
<evidence type="ECO:0000259" key="3">
    <source>
        <dbReference type="Pfam" id="PF08385"/>
    </source>
</evidence>
<dbReference type="Gene3D" id="3.40.50.300">
    <property type="entry name" value="P-loop containing nucleotide triphosphate hydrolases"/>
    <property type="match status" value="1"/>
</dbReference>
<dbReference type="InterPro" id="IPR013594">
    <property type="entry name" value="Dynein_heavy_tail"/>
</dbReference>
<name>V6LDY3_9EUKA</name>
<dbReference type="Gene3D" id="1.20.140.100">
    <property type="entry name" value="Dynein heavy chain, N-terminal domain 2"/>
    <property type="match status" value="1"/>
</dbReference>
<dbReference type="Pfam" id="PF12774">
    <property type="entry name" value="AAA_6"/>
    <property type="match status" value="1"/>
</dbReference>